<dbReference type="OrthoDB" id="6058590at2"/>
<dbReference type="Gene3D" id="3.40.1580.10">
    <property type="entry name" value="SMI1/KNR4-like"/>
    <property type="match status" value="1"/>
</dbReference>
<accession>A0A368KQT8</accession>
<comment type="caution">
    <text evidence="2">The sequence shown here is derived from an EMBL/GenBank/DDBJ whole genome shotgun (WGS) entry which is preliminary data.</text>
</comment>
<gene>
    <name evidence="2" type="ORF">DTL42_19265</name>
</gene>
<reference evidence="2 3" key="1">
    <citation type="submission" date="2018-07" db="EMBL/GenBank/DDBJ databases">
        <title>Comparative genomes isolates from brazilian mangrove.</title>
        <authorList>
            <person name="De Araujo J.E."/>
            <person name="Taketani R.G."/>
            <person name="Silva M.C.P."/>
            <person name="Lourenco M.V."/>
            <person name="Oliveira V.M."/>
            <person name="Andreote F.D."/>
        </authorList>
    </citation>
    <scope>NUCLEOTIDE SEQUENCE [LARGE SCALE GENOMIC DNA]</scope>
    <source>
        <strain evidence="2 3">HEX PRIS-MGV</strain>
    </source>
</reference>
<dbReference type="Proteomes" id="UP000253562">
    <property type="component" value="Unassembled WGS sequence"/>
</dbReference>
<dbReference type="InterPro" id="IPR037883">
    <property type="entry name" value="Knr4/Smi1-like_sf"/>
</dbReference>
<protein>
    <submittedName>
        <fullName evidence="2">SMI1/KNR4 family protein</fullName>
    </submittedName>
</protein>
<organism evidence="2 3">
    <name type="scientific">Bremerella cremea</name>
    <dbReference type="NCBI Taxonomy" id="1031537"/>
    <lineage>
        <taxon>Bacteria</taxon>
        <taxon>Pseudomonadati</taxon>
        <taxon>Planctomycetota</taxon>
        <taxon>Planctomycetia</taxon>
        <taxon>Pirellulales</taxon>
        <taxon>Pirellulaceae</taxon>
        <taxon>Bremerella</taxon>
    </lineage>
</organism>
<proteinExistence type="predicted"/>
<dbReference type="EMBL" id="QPEX01000042">
    <property type="protein sequence ID" value="RCS42323.1"/>
    <property type="molecule type" value="Genomic_DNA"/>
</dbReference>
<name>A0A368KQT8_9BACT</name>
<dbReference type="InterPro" id="IPR018958">
    <property type="entry name" value="Knr4/Smi1-like_dom"/>
</dbReference>
<dbReference type="SUPFAM" id="SSF160631">
    <property type="entry name" value="SMI1/KNR4-like"/>
    <property type="match status" value="1"/>
</dbReference>
<feature type="domain" description="Knr4/Smi1-like" evidence="1">
    <location>
        <begin position="13"/>
        <end position="114"/>
    </location>
</feature>
<dbReference type="AlphaFoldDB" id="A0A368KQT8"/>
<evidence type="ECO:0000313" key="2">
    <source>
        <dbReference type="EMBL" id="RCS42323.1"/>
    </source>
</evidence>
<sequence>MPEFYLFDDYPRFIGFRFPASYLQLVRDGLPDIEPWGWLAPYKRNSIFWADTLKEQFPNRELVPFAKDGGSDDVACFDGADTSGDPRVLYIHSFCSPGFESRGVAKNFTEWLEQIEKIAKEFKATENE</sequence>
<evidence type="ECO:0000313" key="3">
    <source>
        <dbReference type="Proteomes" id="UP000253562"/>
    </source>
</evidence>
<dbReference type="Pfam" id="PF09346">
    <property type="entry name" value="SMI1_KNR4"/>
    <property type="match status" value="1"/>
</dbReference>
<evidence type="ECO:0000259" key="1">
    <source>
        <dbReference type="Pfam" id="PF09346"/>
    </source>
</evidence>